<dbReference type="RefSeq" id="WP_046656007.1">
    <property type="nucleotide sequence ID" value="NZ_JAJA02000001.1"/>
</dbReference>
<dbReference type="SUPFAM" id="SSF54523">
    <property type="entry name" value="Pili subunits"/>
    <property type="match status" value="1"/>
</dbReference>
<dbReference type="InterPro" id="IPR045584">
    <property type="entry name" value="Pilin-like"/>
</dbReference>
<comment type="caution">
    <text evidence="2">The sequence shown here is derived from an EMBL/GenBank/DDBJ whole genome shotgun (WGS) entry which is preliminary data.</text>
</comment>
<proteinExistence type="predicted"/>
<accession>A0A120AG20</accession>
<dbReference type="Pfam" id="PF07963">
    <property type="entry name" value="N_methyl"/>
    <property type="match status" value="1"/>
</dbReference>
<gene>
    <name evidence="2" type="ORF">AZ78_1456</name>
</gene>
<dbReference type="OrthoDB" id="5296638at2"/>
<sequence>MKQFHYRGARSIRGFTLIELMVVVAIIGILVGIAVPAYQDSVRKSRRGQAKADLAEVAQAMERRYTVENRYTGADLAAMRMNQSPKDGEARYRISFVGAPTDSTFTLSAQPVGGQVGDKCGTLTLSNTGAKTPDAQTMPECWNLQ</sequence>
<keyword evidence="1" id="KW-0472">Membrane</keyword>
<keyword evidence="1" id="KW-1133">Transmembrane helix</keyword>
<protein>
    <submittedName>
        <fullName evidence="2">Type IV pilus biogenesis protein PilE</fullName>
    </submittedName>
</protein>
<dbReference type="Pfam" id="PF16732">
    <property type="entry name" value="ComP_DUS"/>
    <property type="match status" value="1"/>
</dbReference>
<dbReference type="AlphaFoldDB" id="A0A120AG20"/>
<evidence type="ECO:0000256" key="1">
    <source>
        <dbReference type="SAM" id="Phobius"/>
    </source>
</evidence>
<dbReference type="InterPro" id="IPR012902">
    <property type="entry name" value="N_methyl_site"/>
</dbReference>
<reference evidence="2 3" key="1">
    <citation type="journal article" date="2014" name="Genome Announc.">
        <title>Draft Genome Sequence of Lysobacter capsici AZ78, a Bacterium Antagonistic to Plant-Pathogenic Oomycetes.</title>
        <authorList>
            <person name="Puopolo G."/>
            <person name="Sonego P."/>
            <person name="Engelen K."/>
            <person name="Pertot I."/>
        </authorList>
    </citation>
    <scope>NUCLEOTIDE SEQUENCE [LARGE SCALE GENOMIC DNA]</scope>
    <source>
        <strain evidence="2 3">AZ78</strain>
    </source>
</reference>
<feature type="transmembrane region" description="Helical" evidence="1">
    <location>
        <begin position="12"/>
        <end position="38"/>
    </location>
</feature>
<dbReference type="PROSITE" id="PS00409">
    <property type="entry name" value="PROKAR_NTER_METHYL"/>
    <property type="match status" value="1"/>
</dbReference>
<keyword evidence="3" id="KW-1185">Reference proteome</keyword>
<name>A0A120AG20_9GAMM</name>
<dbReference type="Gene3D" id="3.30.700.10">
    <property type="entry name" value="Glycoprotein, Type 4 Pilin"/>
    <property type="match status" value="1"/>
</dbReference>
<dbReference type="GO" id="GO:0043683">
    <property type="term" value="P:type IV pilus assembly"/>
    <property type="evidence" value="ECO:0007669"/>
    <property type="project" value="InterPro"/>
</dbReference>
<dbReference type="InterPro" id="IPR031982">
    <property type="entry name" value="PilE-like"/>
</dbReference>
<dbReference type="NCBIfam" id="TIGR02532">
    <property type="entry name" value="IV_pilin_GFxxxE"/>
    <property type="match status" value="1"/>
</dbReference>
<dbReference type="EMBL" id="JAJA02000001">
    <property type="protein sequence ID" value="KWS03907.1"/>
    <property type="molecule type" value="Genomic_DNA"/>
</dbReference>
<dbReference type="PANTHER" id="PTHR30093">
    <property type="entry name" value="GENERAL SECRETION PATHWAY PROTEIN G"/>
    <property type="match status" value="1"/>
</dbReference>
<evidence type="ECO:0000313" key="3">
    <source>
        <dbReference type="Proteomes" id="UP000023435"/>
    </source>
</evidence>
<dbReference type="PANTHER" id="PTHR30093:SF47">
    <property type="entry name" value="TYPE IV PILUS NON-CORE MINOR PILIN PILE"/>
    <property type="match status" value="1"/>
</dbReference>
<dbReference type="Proteomes" id="UP000023435">
    <property type="component" value="Unassembled WGS sequence"/>
</dbReference>
<keyword evidence="1" id="KW-0812">Transmembrane</keyword>
<evidence type="ECO:0000313" key="2">
    <source>
        <dbReference type="EMBL" id="KWS03907.1"/>
    </source>
</evidence>
<organism evidence="2 3">
    <name type="scientific">Lysobacter capsici AZ78</name>
    <dbReference type="NCBI Taxonomy" id="1444315"/>
    <lineage>
        <taxon>Bacteria</taxon>
        <taxon>Pseudomonadati</taxon>
        <taxon>Pseudomonadota</taxon>
        <taxon>Gammaproteobacteria</taxon>
        <taxon>Lysobacterales</taxon>
        <taxon>Lysobacteraceae</taxon>
        <taxon>Lysobacter</taxon>
    </lineage>
</organism>